<evidence type="ECO:0000313" key="2">
    <source>
        <dbReference type="Proteomes" id="UP001066276"/>
    </source>
</evidence>
<name>A0AAV7URH0_PLEWA</name>
<reference evidence="1" key="1">
    <citation type="journal article" date="2022" name="bioRxiv">
        <title>Sequencing and chromosome-scale assembly of the giantPleurodeles waltlgenome.</title>
        <authorList>
            <person name="Brown T."/>
            <person name="Elewa A."/>
            <person name="Iarovenko S."/>
            <person name="Subramanian E."/>
            <person name="Araus A.J."/>
            <person name="Petzold A."/>
            <person name="Susuki M."/>
            <person name="Suzuki K.-i.T."/>
            <person name="Hayashi T."/>
            <person name="Toyoda A."/>
            <person name="Oliveira C."/>
            <person name="Osipova E."/>
            <person name="Leigh N.D."/>
            <person name="Simon A."/>
            <person name="Yun M.H."/>
        </authorList>
    </citation>
    <scope>NUCLEOTIDE SEQUENCE</scope>
    <source>
        <strain evidence="1">20211129_DDA</strain>
        <tissue evidence="1">Liver</tissue>
    </source>
</reference>
<evidence type="ECO:0008006" key="3">
    <source>
        <dbReference type="Google" id="ProtNLM"/>
    </source>
</evidence>
<protein>
    <recommendedName>
        <fullName evidence="3">Secreted protein</fullName>
    </recommendedName>
</protein>
<proteinExistence type="predicted"/>
<evidence type="ECO:0000313" key="1">
    <source>
        <dbReference type="EMBL" id="KAJ1191262.1"/>
    </source>
</evidence>
<dbReference type="AlphaFoldDB" id="A0AAV7URH0"/>
<dbReference type="Proteomes" id="UP001066276">
    <property type="component" value="Chromosome 2_2"/>
</dbReference>
<comment type="caution">
    <text evidence="1">The sequence shown here is derived from an EMBL/GenBank/DDBJ whole genome shotgun (WGS) entry which is preliminary data.</text>
</comment>
<organism evidence="1 2">
    <name type="scientific">Pleurodeles waltl</name>
    <name type="common">Iberian ribbed newt</name>
    <dbReference type="NCBI Taxonomy" id="8319"/>
    <lineage>
        <taxon>Eukaryota</taxon>
        <taxon>Metazoa</taxon>
        <taxon>Chordata</taxon>
        <taxon>Craniata</taxon>
        <taxon>Vertebrata</taxon>
        <taxon>Euteleostomi</taxon>
        <taxon>Amphibia</taxon>
        <taxon>Batrachia</taxon>
        <taxon>Caudata</taxon>
        <taxon>Salamandroidea</taxon>
        <taxon>Salamandridae</taxon>
        <taxon>Pleurodelinae</taxon>
        <taxon>Pleurodeles</taxon>
    </lineage>
</organism>
<keyword evidence="2" id="KW-1185">Reference proteome</keyword>
<sequence length="145" mass="15550">MIAAPLLFSVAELRARSLATGRRFTSERLLHCTVLASQWLFSTPGLRTFNLLPPSRGGVCPAGTSGLLQWCWDAGFAAPELRSGSLLSSSSGELARSCDRHLESRGSRETVADFSSSAQLISASVDPRVPAVLRCWGRELLCSLG</sequence>
<accession>A0AAV7URH0</accession>
<dbReference type="EMBL" id="JANPWB010000004">
    <property type="protein sequence ID" value="KAJ1191262.1"/>
    <property type="molecule type" value="Genomic_DNA"/>
</dbReference>
<gene>
    <name evidence="1" type="ORF">NDU88_000578</name>
</gene>